<dbReference type="Proteomes" id="UP000243459">
    <property type="component" value="Chromosome 4"/>
</dbReference>
<dbReference type="OMA" id="RIENCDE"/>
<dbReference type="Gramene" id="ONK73153">
    <property type="protein sequence ID" value="ONK73153"/>
    <property type="gene ID" value="A4U43_C04F27820"/>
</dbReference>
<reference evidence="2" key="1">
    <citation type="journal article" date="2017" name="Nat. Commun.">
        <title>The asparagus genome sheds light on the origin and evolution of a young Y chromosome.</title>
        <authorList>
            <person name="Harkess A."/>
            <person name="Zhou J."/>
            <person name="Xu C."/>
            <person name="Bowers J.E."/>
            <person name="Van der Hulst R."/>
            <person name="Ayyampalayam S."/>
            <person name="Mercati F."/>
            <person name="Riccardi P."/>
            <person name="McKain M.R."/>
            <person name="Kakrana A."/>
            <person name="Tang H."/>
            <person name="Ray J."/>
            <person name="Groenendijk J."/>
            <person name="Arikit S."/>
            <person name="Mathioni S.M."/>
            <person name="Nakano M."/>
            <person name="Shan H."/>
            <person name="Telgmann-Rauber A."/>
            <person name="Kanno A."/>
            <person name="Yue Z."/>
            <person name="Chen H."/>
            <person name="Li W."/>
            <person name="Chen Y."/>
            <person name="Xu X."/>
            <person name="Zhang Y."/>
            <person name="Luo S."/>
            <person name="Chen H."/>
            <person name="Gao J."/>
            <person name="Mao Z."/>
            <person name="Pires J.C."/>
            <person name="Luo M."/>
            <person name="Kudrna D."/>
            <person name="Wing R.A."/>
            <person name="Meyers B.C."/>
            <person name="Yi K."/>
            <person name="Kong H."/>
            <person name="Lavrijsen P."/>
            <person name="Sunseri F."/>
            <person name="Falavigna A."/>
            <person name="Ye Y."/>
            <person name="Leebens-Mack J.H."/>
            <person name="Chen G."/>
        </authorList>
    </citation>
    <scope>NUCLEOTIDE SEQUENCE [LARGE SCALE GENOMIC DNA]</scope>
    <source>
        <strain evidence="2">cv. DH0086</strain>
    </source>
</reference>
<evidence type="ECO:0008006" key="3">
    <source>
        <dbReference type="Google" id="ProtNLM"/>
    </source>
</evidence>
<accession>A0A5P1F5X0</accession>
<gene>
    <name evidence="1" type="ORF">A4U43_C04F27820</name>
</gene>
<dbReference type="AlphaFoldDB" id="A0A5P1F5X0"/>
<dbReference type="PANTHER" id="PTHR33593:SF16">
    <property type="entry name" value="OS08G0110600 PROTEIN"/>
    <property type="match status" value="1"/>
</dbReference>
<evidence type="ECO:0000313" key="1">
    <source>
        <dbReference type="EMBL" id="ONK73153.1"/>
    </source>
</evidence>
<evidence type="ECO:0000313" key="2">
    <source>
        <dbReference type="Proteomes" id="UP000243459"/>
    </source>
</evidence>
<proteinExistence type="predicted"/>
<dbReference type="InterPro" id="IPR009902">
    <property type="entry name" value="DUF1442"/>
</dbReference>
<name>A0A5P1F5X0_ASPOF</name>
<sequence>MGCWSPLNAMKAYVHTLQLCKDYSDDQTDSNANDGTNKLIEPECVEFISALATGNQSRLMVDITSHGVSPSALALAIAARHTNGRLICVQGSGLQDAVDIQIGDPCDVIKQYKNVDIAAVDHRIENCDEVLFSLDMNPDGSIVVLSNLFRR</sequence>
<keyword evidence="2" id="KW-1185">Reference proteome</keyword>
<protein>
    <recommendedName>
        <fullName evidence="3">ACB domain-containing protein</fullName>
    </recommendedName>
</protein>
<dbReference type="Pfam" id="PF07279">
    <property type="entry name" value="DUF1442"/>
    <property type="match status" value="1"/>
</dbReference>
<dbReference type="EMBL" id="CM007384">
    <property type="protein sequence ID" value="ONK73153.1"/>
    <property type="molecule type" value="Genomic_DNA"/>
</dbReference>
<organism evidence="1 2">
    <name type="scientific">Asparagus officinalis</name>
    <name type="common">Garden asparagus</name>
    <dbReference type="NCBI Taxonomy" id="4686"/>
    <lineage>
        <taxon>Eukaryota</taxon>
        <taxon>Viridiplantae</taxon>
        <taxon>Streptophyta</taxon>
        <taxon>Embryophyta</taxon>
        <taxon>Tracheophyta</taxon>
        <taxon>Spermatophyta</taxon>
        <taxon>Magnoliopsida</taxon>
        <taxon>Liliopsida</taxon>
        <taxon>Asparagales</taxon>
        <taxon>Asparagaceae</taxon>
        <taxon>Asparagoideae</taxon>
        <taxon>Asparagus</taxon>
    </lineage>
</organism>
<dbReference type="PANTHER" id="PTHR33593">
    <property type="entry name" value="DUF1442 FAMILY PROTEIN"/>
    <property type="match status" value="1"/>
</dbReference>